<evidence type="ECO:0000313" key="5">
    <source>
        <dbReference type="Proteomes" id="UP001311915"/>
    </source>
</evidence>
<protein>
    <recommendedName>
        <fullName evidence="3">Peptidase S8/S53 domain-containing protein</fullName>
    </recommendedName>
</protein>
<organism evidence="4 5">
    <name type="scientific">Solanum pinnatisectum</name>
    <name type="common">tansyleaf nightshade</name>
    <dbReference type="NCBI Taxonomy" id="50273"/>
    <lineage>
        <taxon>Eukaryota</taxon>
        <taxon>Viridiplantae</taxon>
        <taxon>Streptophyta</taxon>
        <taxon>Embryophyta</taxon>
        <taxon>Tracheophyta</taxon>
        <taxon>Spermatophyta</taxon>
        <taxon>Magnoliopsida</taxon>
        <taxon>eudicotyledons</taxon>
        <taxon>Gunneridae</taxon>
        <taxon>Pentapetalae</taxon>
        <taxon>asterids</taxon>
        <taxon>lamiids</taxon>
        <taxon>Solanales</taxon>
        <taxon>Solanaceae</taxon>
        <taxon>Solanoideae</taxon>
        <taxon>Solaneae</taxon>
        <taxon>Solanum</taxon>
    </lineage>
</organism>
<dbReference type="PANTHER" id="PTHR10795">
    <property type="entry name" value="PROPROTEIN CONVERTASE SUBTILISIN/KEXIN"/>
    <property type="match status" value="1"/>
</dbReference>
<proteinExistence type="inferred from homology"/>
<keyword evidence="2" id="KW-0732">Signal</keyword>
<comment type="similarity">
    <text evidence="1">Belongs to the peptidase S8 family.</text>
</comment>
<evidence type="ECO:0000259" key="3">
    <source>
        <dbReference type="Pfam" id="PF00082"/>
    </source>
</evidence>
<dbReference type="AlphaFoldDB" id="A0AAV9MEP2"/>
<dbReference type="GO" id="GO:0006508">
    <property type="term" value="P:proteolysis"/>
    <property type="evidence" value="ECO:0007669"/>
    <property type="project" value="InterPro"/>
</dbReference>
<accession>A0AAV9MEP2</accession>
<dbReference type="Gene3D" id="3.40.50.200">
    <property type="entry name" value="Peptidase S8/S53 domain"/>
    <property type="match status" value="1"/>
</dbReference>
<dbReference type="InterPro" id="IPR000209">
    <property type="entry name" value="Peptidase_S8/S53_dom"/>
</dbReference>
<name>A0AAV9MEP2_9SOLN</name>
<evidence type="ECO:0000313" key="4">
    <source>
        <dbReference type="EMBL" id="KAK4736511.1"/>
    </source>
</evidence>
<dbReference type="Proteomes" id="UP001311915">
    <property type="component" value="Unassembled WGS sequence"/>
</dbReference>
<dbReference type="SUPFAM" id="SSF52743">
    <property type="entry name" value="Subtilisin-like"/>
    <property type="match status" value="1"/>
</dbReference>
<feature type="domain" description="Peptidase S8/S53" evidence="3">
    <location>
        <begin position="34"/>
        <end position="95"/>
    </location>
</feature>
<dbReference type="InterPro" id="IPR045051">
    <property type="entry name" value="SBT"/>
</dbReference>
<keyword evidence="5" id="KW-1185">Reference proteome</keyword>
<reference evidence="4 5" key="1">
    <citation type="submission" date="2023-10" db="EMBL/GenBank/DDBJ databases">
        <title>Genome-Wide Identification Analysis in wild type Solanum Pinnatisectum Reveals Some Genes Defensing Phytophthora Infestans.</title>
        <authorList>
            <person name="Sun C."/>
        </authorList>
    </citation>
    <scope>NUCLEOTIDE SEQUENCE [LARGE SCALE GENOMIC DNA]</scope>
    <source>
        <strain evidence="4">LQN</strain>
        <tissue evidence="4">Leaf</tissue>
    </source>
</reference>
<dbReference type="GO" id="GO:0004252">
    <property type="term" value="F:serine-type endopeptidase activity"/>
    <property type="evidence" value="ECO:0007669"/>
    <property type="project" value="InterPro"/>
</dbReference>
<evidence type="ECO:0000256" key="2">
    <source>
        <dbReference type="ARBA" id="ARBA00022729"/>
    </source>
</evidence>
<comment type="caution">
    <text evidence="4">The sequence shown here is derived from an EMBL/GenBank/DDBJ whole genome shotgun (WGS) entry which is preliminary data.</text>
</comment>
<dbReference type="Pfam" id="PF00082">
    <property type="entry name" value="Peptidase_S8"/>
    <property type="match status" value="1"/>
</dbReference>
<dbReference type="InterPro" id="IPR036852">
    <property type="entry name" value="Peptidase_S8/S53_dom_sf"/>
</dbReference>
<evidence type="ECO:0000256" key="1">
    <source>
        <dbReference type="ARBA" id="ARBA00011073"/>
    </source>
</evidence>
<gene>
    <name evidence="4" type="ORF">R3W88_000208</name>
</gene>
<dbReference type="EMBL" id="JAWPEI010000001">
    <property type="protein sequence ID" value="KAK4736511.1"/>
    <property type="molecule type" value="Genomic_DNA"/>
</dbReference>
<sequence length="148" mass="15784">MTKVSVQSHRDGKELAPEVMISNHPAVTVLSNVLNGHDTHVAAIAAGSPVAGASYYGIAGGTAKGGSPGSRIAAFDDAIAKGVNIVNLSFGQPAGTEFELSKKFYCHRSLPCCTEGHFHCCLWWKRWAFTGICCQCCSLDFHSCCNNY</sequence>